<protein>
    <submittedName>
        <fullName evidence="1">Uncharacterized protein</fullName>
    </submittedName>
</protein>
<name>A0A9P9EMH1_9HYPO</name>
<dbReference type="AlphaFoldDB" id="A0A9P9EMH1"/>
<dbReference type="Proteomes" id="UP000717696">
    <property type="component" value="Unassembled WGS sequence"/>
</dbReference>
<sequence length="372" mass="42926">MATSNEFSFCTICGMMLETGFFEQRLNGVDDSDWLSNTTALSGPHWGYLEERPKAIRITDEAITRYVAVARCSTRTLQLLPSGRIVQPQNGYDLDEPYNYDPVAPQEWFFGIHAACEEIANRVMQTSRKTHIRSIGDLWMTLDRRCTKTFLKHSSATSNFLPFAPENQPGEPPRVGLGRYYIPSGCIYRLSNERDGWWDEDPLQIPDLTVSLLSGLEQVNPQNGNLQFRSHLASLPQGIWNEIKDLVLSSVLLGPTPVECNYLMPQSFWREVFLQIPFLWDLDQGIIDKKSLEAELEGNEWNWEKITRQIATPVKPPTYSEEEGEWIEWDYQDVGLVVPPGLNNRRRIWQIVEDMYPDDVDGLEDTWKEWEE</sequence>
<comment type="caution">
    <text evidence="1">The sequence shown here is derived from an EMBL/GenBank/DDBJ whole genome shotgun (WGS) entry which is preliminary data.</text>
</comment>
<organism evidence="1 2">
    <name type="scientific">Dactylonectria estremocensis</name>
    <dbReference type="NCBI Taxonomy" id="1079267"/>
    <lineage>
        <taxon>Eukaryota</taxon>
        <taxon>Fungi</taxon>
        <taxon>Dikarya</taxon>
        <taxon>Ascomycota</taxon>
        <taxon>Pezizomycotina</taxon>
        <taxon>Sordariomycetes</taxon>
        <taxon>Hypocreomycetidae</taxon>
        <taxon>Hypocreales</taxon>
        <taxon>Nectriaceae</taxon>
        <taxon>Dactylonectria</taxon>
    </lineage>
</organism>
<gene>
    <name evidence="1" type="ORF">B0J13DRAFT_557328</name>
</gene>
<proteinExistence type="predicted"/>
<evidence type="ECO:0000313" key="2">
    <source>
        <dbReference type="Proteomes" id="UP000717696"/>
    </source>
</evidence>
<dbReference type="EMBL" id="JAGMUU010000013">
    <property type="protein sequence ID" value="KAH7140183.1"/>
    <property type="molecule type" value="Genomic_DNA"/>
</dbReference>
<dbReference type="OrthoDB" id="3932329at2759"/>
<evidence type="ECO:0000313" key="1">
    <source>
        <dbReference type="EMBL" id="KAH7140183.1"/>
    </source>
</evidence>
<keyword evidence="2" id="KW-1185">Reference proteome</keyword>
<accession>A0A9P9EMH1</accession>
<reference evidence="1" key="1">
    <citation type="journal article" date="2021" name="Nat. Commun.">
        <title>Genetic determinants of endophytism in the Arabidopsis root mycobiome.</title>
        <authorList>
            <person name="Mesny F."/>
            <person name="Miyauchi S."/>
            <person name="Thiergart T."/>
            <person name="Pickel B."/>
            <person name="Atanasova L."/>
            <person name="Karlsson M."/>
            <person name="Huettel B."/>
            <person name="Barry K.W."/>
            <person name="Haridas S."/>
            <person name="Chen C."/>
            <person name="Bauer D."/>
            <person name="Andreopoulos W."/>
            <person name="Pangilinan J."/>
            <person name="LaButti K."/>
            <person name="Riley R."/>
            <person name="Lipzen A."/>
            <person name="Clum A."/>
            <person name="Drula E."/>
            <person name="Henrissat B."/>
            <person name="Kohler A."/>
            <person name="Grigoriev I.V."/>
            <person name="Martin F.M."/>
            <person name="Hacquard S."/>
        </authorList>
    </citation>
    <scope>NUCLEOTIDE SEQUENCE</scope>
    <source>
        <strain evidence="1">MPI-CAGE-AT-0021</strain>
    </source>
</reference>